<proteinExistence type="predicted"/>
<comment type="caution">
    <text evidence="2">The sequence shown here is derived from an EMBL/GenBank/DDBJ whole genome shotgun (WGS) entry which is preliminary data.</text>
</comment>
<dbReference type="Proteomes" id="UP000664132">
    <property type="component" value="Unassembled WGS sequence"/>
</dbReference>
<accession>A0A8H7W155</accession>
<evidence type="ECO:0000256" key="1">
    <source>
        <dbReference type="SAM" id="SignalP"/>
    </source>
</evidence>
<feature type="chain" id="PRO_5034552855" evidence="1">
    <location>
        <begin position="23"/>
        <end position="138"/>
    </location>
</feature>
<dbReference type="AlphaFoldDB" id="A0A8H7W155"/>
<evidence type="ECO:0000313" key="3">
    <source>
        <dbReference type="Proteomes" id="UP000664132"/>
    </source>
</evidence>
<evidence type="ECO:0000313" key="2">
    <source>
        <dbReference type="EMBL" id="KAG4411297.1"/>
    </source>
</evidence>
<reference evidence="2" key="1">
    <citation type="submission" date="2021-02" db="EMBL/GenBank/DDBJ databases">
        <title>Genome sequence Cadophora malorum strain M34.</title>
        <authorList>
            <person name="Stefanovic E."/>
            <person name="Vu D."/>
            <person name="Scully C."/>
            <person name="Dijksterhuis J."/>
            <person name="Roader J."/>
            <person name="Houbraken J."/>
        </authorList>
    </citation>
    <scope>NUCLEOTIDE SEQUENCE</scope>
    <source>
        <strain evidence="2">M34</strain>
    </source>
</reference>
<gene>
    <name evidence="2" type="ORF">IFR04_015569</name>
</gene>
<name>A0A8H7W155_9HELO</name>
<protein>
    <submittedName>
        <fullName evidence="2">Uncharacterized protein</fullName>
    </submittedName>
</protein>
<sequence length="138" mass="14645">MVAISTTLTTAILTILITSINAAPSVLVAGADERLAITLYKEGGSQSCFNPITDHPEFPKGVFRPGKGDVNEKCYSGVSFNSFAINYVQDPKRGCRVEAYSSPVCFPGTQVALSSTIGCTEAIGANSFYLYCENNDGT</sequence>
<keyword evidence="1" id="KW-0732">Signal</keyword>
<keyword evidence="3" id="KW-1185">Reference proteome</keyword>
<dbReference type="OrthoDB" id="3488190at2759"/>
<dbReference type="EMBL" id="JAFJYH010000495">
    <property type="protein sequence ID" value="KAG4411297.1"/>
    <property type="molecule type" value="Genomic_DNA"/>
</dbReference>
<organism evidence="2 3">
    <name type="scientific">Cadophora malorum</name>
    <dbReference type="NCBI Taxonomy" id="108018"/>
    <lineage>
        <taxon>Eukaryota</taxon>
        <taxon>Fungi</taxon>
        <taxon>Dikarya</taxon>
        <taxon>Ascomycota</taxon>
        <taxon>Pezizomycotina</taxon>
        <taxon>Leotiomycetes</taxon>
        <taxon>Helotiales</taxon>
        <taxon>Ploettnerulaceae</taxon>
        <taxon>Cadophora</taxon>
    </lineage>
</organism>
<feature type="signal peptide" evidence="1">
    <location>
        <begin position="1"/>
        <end position="22"/>
    </location>
</feature>